<feature type="domain" description="ABC3 transporter permease C-terminal" evidence="7">
    <location>
        <begin position="325"/>
        <end position="441"/>
    </location>
</feature>
<feature type="transmembrane region" description="Helical" evidence="6">
    <location>
        <begin position="372"/>
        <end position="398"/>
    </location>
</feature>
<keyword evidence="4 6" id="KW-1133">Transmembrane helix</keyword>
<evidence type="ECO:0000313" key="8">
    <source>
        <dbReference type="EMBL" id="GAA4417589.1"/>
    </source>
</evidence>
<evidence type="ECO:0000256" key="5">
    <source>
        <dbReference type="ARBA" id="ARBA00023136"/>
    </source>
</evidence>
<feature type="domain" description="ABC3 transporter permease C-terminal" evidence="7">
    <location>
        <begin position="831"/>
        <end position="944"/>
    </location>
</feature>
<dbReference type="PANTHER" id="PTHR30287:SF1">
    <property type="entry name" value="INNER MEMBRANE PROTEIN"/>
    <property type="match status" value="1"/>
</dbReference>
<feature type="transmembrane region" description="Helical" evidence="6">
    <location>
        <begin position="874"/>
        <end position="902"/>
    </location>
</feature>
<dbReference type="Pfam" id="PF02687">
    <property type="entry name" value="FtsX"/>
    <property type="match status" value="2"/>
</dbReference>
<proteinExistence type="predicted"/>
<evidence type="ECO:0000313" key="9">
    <source>
        <dbReference type="Proteomes" id="UP001500622"/>
    </source>
</evidence>
<feature type="transmembrane region" description="Helical" evidence="6">
    <location>
        <begin position="410"/>
        <end position="433"/>
    </location>
</feature>
<name>A0ABP8KWQ1_9MICO</name>
<keyword evidence="2" id="KW-1003">Cell membrane</keyword>
<organism evidence="8 9">
    <name type="scientific">Georgenia halophila</name>
    <dbReference type="NCBI Taxonomy" id="620889"/>
    <lineage>
        <taxon>Bacteria</taxon>
        <taxon>Bacillati</taxon>
        <taxon>Actinomycetota</taxon>
        <taxon>Actinomycetes</taxon>
        <taxon>Micrococcales</taxon>
        <taxon>Bogoriellaceae</taxon>
        <taxon>Georgenia</taxon>
    </lineage>
</organism>
<dbReference type="InterPro" id="IPR038766">
    <property type="entry name" value="Membrane_comp_ABC_pdt"/>
</dbReference>
<feature type="transmembrane region" description="Helical" evidence="6">
    <location>
        <begin position="318"/>
        <end position="340"/>
    </location>
</feature>
<feature type="transmembrane region" description="Helical" evidence="6">
    <location>
        <begin position="500"/>
        <end position="525"/>
    </location>
</feature>
<gene>
    <name evidence="8" type="ORF">GCM10023169_06220</name>
</gene>
<accession>A0ABP8KWQ1</accession>
<feature type="transmembrane region" description="Helical" evidence="6">
    <location>
        <begin position="922"/>
        <end position="944"/>
    </location>
</feature>
<comment type="caution">
    <text evidence="8">The sequence shown here is derived from an EMBL/GenBank/DDBJ whole genome shotgun (WGS) entry which is preliminary data.</text>
</comment>
<keyword evidence="3 6" id="KW-0812">Transmembrane</keyword>
<feature type="transmembrane region" description="Helical" evidence="6">
    <location>
        <begin position="27"/>
        <end position="47"/>
    </location>
</feature>
<evidence type="ECO:0000256" key="2">
    <source>
        <dbReference type="ARBA" id="ARBA00022475"/>
    </source>
</evidence>
<evidence type="ECO:0000256" key="1">
    <source>
        <dbReference type="ARBA" id="ARBA00004651"/>
    </source>
</evidence>
<comment type="subcellular location">
    <subcellularLocation>
        <location evidence="1">Cell membrane</location>
        <topology evidence="1">Multi-pass membrane protein</topology>
    </subcellularLocation>
</comment>
<evidence type="ECO:0000256" key="4">
    <source>
        <dbReference type="ARBA" id="ARBA00022989"/>
    </source>
</evidence>
<evidence type="ECO:0000256" key="6">
    <source>
        <dbReference type="SAM" id="Phobius"/>
    </source>
</evidence>
<dbReference type="EMBL" id="BAABGN010000002">
    <property type="protein sequence ID" value="GAA4417589.1"/>
    <property type="molecule type" value="Genomic_DNA"/>
</dbReference>
<reference evidence="9" key="1">
    <citation type="journal article" date="2019" name="Int. J. Syst. Evol. Microbiol.">
        <title>The Global Catalogue of Microorganisms (GCM) 10K type strain sequencing project: providing services to taxonomists for standard genome sequencing and annotation.</title>
        <authorList>
            <consortium name="The Broad Institute Genomics Platform"/>
            <consortium name="The Broad Institute Genome Sequencing Center for Infectious Disease"/>
            <person name="Wu L."/>
            <person name="Ma J."/>
        </authorList>
    </citation>
    <scope>NUCLEOTIDE SEQUENCE [LARGE SCALE GENOMIC DNA]</scope>
    <source>
        <strain evidence="9">JCM 17810</strain>
    </source>
</reference>
<evidence type="ECO:0000259" key="7">
    <source>
        <dbReference type="Pfam" id="PF02687"/>
    </source>
</evidence>
<keyword evidence="9" id="KW-1185">Reference proteome</keyword>
<feature type="transmembrane region" description="Helical" evidence="6">
    <location>
        <begin position="546"/>
        <end position="567"/>
    </location>
</feature>
<evidence type="ECO:0000256" key="3">
    <source>
        <dbReference type="ARBA" id="ARBA00022692"/>
    </source>
</evidence>
<feature type="transmembrane region" description="Helical" evidence="6">
    <location>
        <begin position="459"/>
        <end position="480"/>
    </location>
</feature>
<feature type="transmembrane region" description="Helical" evidence="6">
    <location>
        <begin position="829"/>
        <end position="853"/>
    </location>
</feature>
<dbReference type="InterPro" id="IPR003838">
    <property type="entry name" value="ABC3_permease_C"/>
</dbReference>
<keyword evidence="5 6" id="KW-0472">Membrane</keyword>
<protein>
    <recommendedName>
        <fullName evidence="7">ABC3 transporter permease C-terminal domain-containing protein</fullName>
    </recommendedName>
</protein>
<dbReference type="Proteomes" id="UP001500622">
    <property type="component" value="Unassembled WGS sequence"/>
</dbReference>
<dbReference type="PANTHER" id="PTHR30287">
    <property type="entry name" value="MEMBRANE COMPONENT OF PREDICTED ABC SUPERFAMILY METABOLITE UPTAKE TRANSPORTER"/>
    <property type="match status" value="1"/>
</dbReference>
<sequence length="956" mass="98085">MMRSLTRWVPALRIASRDARRHNGRTALVVVMIMLPVIVGAIALTAVTSGRPTDETYVQMNLGDTAQAQLLQARCAGPVLQNVRGERPWSVCQADVQTEPDVEARADAGFDAGPDRREPTQADLVAALGDVELVRSLTGGVQASTGDRSRQIWVDEVDVSRVPGVFTAGRGRLPERPGEVALTEDHADSLDVEIGHTITVKVEPAQGADADPGTDAKPRHDVVTAEAAVVGVLAEEWLSPGSVAYPGTVPGLASYAEPGPSPHSWFVRGDPVSWEQVLALNDLGMRVISRSVIEDPPDPAEMPLTGHETGRGTDLQSIGIVGAVVGVGLLEVILLVGPAFTVGARRSSRQLAILAATGGTPRDMRRVVLASGLVLGLLAGVLGAMVGVLLALAFNAVMVARGELVVPNIVIPWLLLIALVGFAVVLGAVAALLPARRAAKDDVVATLAGRRREARQHRAVPWVGVGLAALGLAVASYGAYGATVGTDGYGASTTHTAALLAGAVLLEIGIIVAAGGIVTLIAKLAPRFPAAIRLALRDAGRQRGRTAPALAAVVAAVAGMAAVSVYVTSEAGYREAIYRPSLAEGTLEIGLTSLDGANEDRSADLAAAADAVGKVLPIADQASVSVGVPVGDLPDQLLTSIRAQPSPGNACPLAGLGRRPTEQEHADALDDPRCGRLAENSRRRAWAGPHTYVDDGTATALVGLPGADKAAAALADGKAVVNDRYAVWSDGNARITFETSDGKSAETTETIEVAAESVEWSRTQYSVILPPAAAAELGMESKVVGMILVPDEPASDADVAAARAAAESVSGDIDVAVESSPVVETSIDMLVLLAGATLLGVVATWISVGLAAAESRSDLATLAAIGASPAMRRWVAGGQAAVLAVTGVLLGVATGIVMGAVFVDFSAGSSGIDPRFGVSVPWLLLGATIIVIPALAVLGAMAAAPSRLPLVRRLAQ</sequence>